<dbReference type="AlphaFoldDB" id="A0A852YDV9"/>
<keyword evidence="1" id="KW-1133">Transmembrane helix</keyword>
<feature type="transmembrane region" description="Helical" evidence="1">
    <location>
        <begin position="183"/>
        <end position="204"/>
    </location>
</feature>
<proteinExistence type="predicted"/>
<evidence type="ECO:0000313" key="3">
    <source>
        <dbReference type="Proteomes" id="UP000553888"/>
    </source>
</evidence>
<sequence length="379" mass="37863">MIWIVGFSIAVAIAGVMFLIRSATPAGRARRADTLARQIGLAIPSQLSTFIEARLARFSRAGAIGLLLAAVASAPVGYAVSVASGGDPWGGRGFGTGDNAALGVWPGVGVGLVAVGIVVAGAAITVRDDLGDEVRFARSTAVGLDDYIPRAQLALLRIGTIGGGVLAALLAALTVAQPATLPAALPLIGTGVIGVVALIVFEIFGRRIVGARQPSASPAELAWNDALRSAQLTQLATAPGMLGYYSLLGCTFVLPRVIELGGWPGWIGGVTALVVIALLAALGVIVLIFVWGKGNPQTHFLRRLWPEVVAQNAALATATSLASSRADEGLAPVGAGAAATVSGGSGHAAGTTTGVAVEGAAAALGSGAPDHGERSEGGR</sequence>
<keyword evidence="1" id="KW-0472">Membrane</keyword>
<evidence type="ECO:0000313" key="2">
    <source>
        <dbReference type="EMBL" id="NYG97857.1"/>
    </source>
</evidence>
<feature type="transmembrane region" description="Helical" evidence="1">
    <location>
        <begin position="154"/>
        <end position="177"/>
    </location>
</feature>
<feature type="transmembrane region" description="Helical" evidence="1">
    <location>
        <begin position="63"/>
        <end position="84"/>
    </location>
</feature>
<feature type="transmembrane region" description="Helical" evidence="1">
    <location>
        <begin position="6"/>
        <end position="24"/>
    </location>
</feature>
<gene>
    <name evidence="2" type="ORF">BJ979_000483</name>
</gene>
<keyword evidence="3" id="KW-1185">Reference proteome</keyword>
<reference evidence="2 3" key="1">
    <citation type="submission" date="2020-07" db="EMBL/GenBank/DDBJ databases">
        <title>Sequencing the genomes of 1000 actinobacteria strains.</title>
        <authorList>
            <person name="Klenk H.-P."/>
        </authorList>
    </citation>
    <scope>NUCLEOTIDE SEQUENCE [LARGE SCALE GENOMIC DNA]</scope>
    <source>
        <strain evidence="2 3">DSM 23141</strain>
    </source>
</reference>
<organism evidence="2 3">
    <name type="scientific">Schumannella luteola</name>
    <dbReference type="NCBI Taxonomy" id="472059"/>
    <lineage>
        <taxon>Bacteria</taxon>
        <taxon>Bacillati</taxon>
        <taxon>Actinomycetota</taxon>
        <taxon>Actinomycetes</taxon>
        <taxon>Micrococcales</taxon>
        <taxon>Microbacteriaceae</taxon>
        <taxon>Schumannella</taxon>
    </lineage>
</organism>
<feature type="transmembrane region" description="Helical" evidence="1">
    <location>
        <begin position="266"/>
        <end position="292"/>
    </location>
</feature>
<feature type="transmembrane region" description="Helical" evidence="1">
    <location>
        <begin position="235"/>
        <end position="254"/>
    </location>
</feature>
<comment type="caution">
    <text evidence="2">The sequence shown here is derived from an EMBL/GenBank/DDBJ whole genome shotgun (WGS) entry which is preliminary data.</text>
</comment>
<dbReference type="Proteomes" id="UP000553888">
    <property type="component" value="Unassembled WGS sequence"/>
</dbReference>
<dbReference type="RefSeq" id="WP_179564837.1">
    <property type="nucleotide sequence ID" value="NZ_JACBZY010000001.1"/>
</dbReference>
<name>A0A852YDV9_9MICO</name>
<keyword evidence="1" id="KW-0812">Transmembrane</keyword>
<accession>A0A852YDV9</accession>
<protein>
    <submittedName>
        <fullName evidence="2">Uncharacterized protein</fullName>
    </submittedName>
</protein>
<feature type="transmembrane region" description="Helical" evidence="1">
    <location>
        <begin position="104"/>
        <end position="126"/>
    </location>
</feature>
<evidence type="ECO:0000256" key="1">
    <source>
        <dbReference type="SAM" id="Phobius"/>
    </source>
</evidence>
<dbReference type="EMBL" id="JACBZY010000001">
    <property type="protein sequence ID" value="NYG97857.1"/>
    <property type="molecule type" value="Genomic_DNA"/>
</dbReference>